<evidence type="ECO:0000259" key="5">
    <source>
        <dbReference type="Pfam" id="PF07992"/>
    </source>
</evidence>
<keyword evidence="3" id="KW-0285">Flavoprotein</keyword>
<dbReference type="SUPFAM" id="SSF51905">
    <property type="entry name" value="FAD/NAD(P)-binding domain"/>
    <property type="match status" value="1"/>
</dbReference>
<reference evidence="7" key="1">
    <citation type="journal article" date="2019" name="Int. J. Syst. Evol. Microbiol.">
        <title>The Global Catalogue of Microorganisms (GCM) 10K type strain sequencing project: providing services to taxonomists for standard genome sequencing and annotation.</title>
        <authorList>
            <consortium name="The Broad Institute Genomics Platform"/>
            <consortium name="The Broad Institute Genome Sequencing Center for Infectious Disease"/>
            <person name="Wu L."/>
            <person name="Ma J."/>
        </authorList>
    </citation>
    <scope>NUCLEOTIDE SEQUENCE [LARGE SCALE GENOMIC DNA]</scope>
    <source>
        <strain evidence="7">CECT 7956</strain>
    </source>
</reference>
<dbReference type="Gene3D" id="3.50.50.60">
    <property type="entry name" value="FAD/NAD(P)-binding domain"/>
    <property type="match status" value="2"/>
</dbReference>
<dbReference type="InterPro" id="IPR050260">
    <property type="entry name" value="FAD-bd_OxRdtase"/>
</dbReference>
<keyword evidence="7" id="KW-1185">Reference proteome</keyword>
<evidence type="ECO:0000256" key="4">
    <source>
        <dbReference type="ARBA" id="ARBA00022827"/>
    </source>
</evidence>
<evidence type="ECO:0000313" key="7">
    <source>
        <dbReference type="Proteomes" id="UP001595616"/>
    </source>
</evidence>
<gene>
    <name evidence="6" type="ORF">ACFOOI_03605</name>
</gene>
<dbReference type="PANTHER" id="PTHR43429">
    <property type="entry name" value="PYRIDINE NUCLEOTIDE-DISULFIDE OXIDOREDUCTASE DOMAIN-CONTAINING"/>
    <property type="match status" value="1"/>
</dbReference>
<dbReference type="InterPro" id="IPR023753">
    <property type="entry name" value="FAD/NAD-binding_dom"/>
</dbReference>
<dbReference type="Proteomes" id="UP001595616">
    <property type="component" value="Unassembled WGS sequence"/>
</dbReference>
<keyword evidence="4" id="KW-0274">FAD</keyword>
<name>A0ABV7YRQ4_9BACT</name>
<evidence type="ECO:0000256" key="1">
    <source>
        <dbReference type="ARBA" id="ARBA00001974"/>
    </source>
</evidence>
<feature type="domain" description="FAD/NAD(P)-binding" evidence="5">
    <location>
        <begin position="4"/>
        <end position="280"/>
    </location>
</feature>
<organism evidence="6 7">
    <name type="scientific">Lacihabitans lacunae</name>
    <dbReference type="NCBI Taxonomy" id="1028214"/>
    <lineage>
        <taxon>Bacteria</taxon>
        <taxon>Pseudomonadati</taxon>
        <taxon>Bacteroidota</taxon>
        <taxon>Cytophagia</taxon>
        <taxon>Cytophagales</taxon>
        <taxon>Leadbetterellaceae</taxon>
        <taxon>Lacihabitans</taxon>
    </lineage>
</organism>
<dbReference type="PANTHER" id="PTHR43429:SF3">
    <property type="entry name" value="NITRITE REDUCTASE [NAD(P)H]"/>
    <property type="match status" value="1"/>
</dbReference>
<dbReference type="PRINTS" id="PR00368">
    <property type="entry name" value="FADPNR"/>
</dbReference>
<dbReference type="PRINTS" id="PR00411">
    <property type="entry name" value="PNDRDTASEI"/>
</dbReference>
<evidence type="ECO:0000256" key="3">
    <source>
        <dbReference type="ARBA" id="ARBA00022630"/>
    </source>
</evidence>
<comment type="cofactor">
    <cofactor evidence="1">
        <name>FAD</name>
        <dbReference type="ChEBI" id="CHEBI:57692"/>
    </cofactor>
</comment>
<comment type="caution">
    <text evidence="6">The sequence shown here is derived from an EMBL/GenBank/DDBJ whole genome shotgun (WGS) entry which is preliminary data.</text>
</comment>
<accession>A0ABV7YRQ4</accession>
<dbReference type="Pfam" id="PF07992">
    <property type="entry name" value="Pyr_redox_2"/>
    <property type="match status" value="1"/>
</dbReference>
<dbReference type="EMBL" id="JBHRYQ010000001">
    <property type="protein sequence ID" value="MFC3809730.1"/>
    <property type="molecule type" value="Genomic_DNA"/>
</dbReference>
<sequence length="424" mass="48243">MQKHVLIIGNGIAGITTAINLRKLDSDTLITVVSEETEYFFSRTALMYVFMGHMKFEHTQPYENHFWKENKIELLKATVKSVLPNENAVVFESNEKLKYDQLVIATGSKPNKFGWPGQDLAGVSGLYHKKDLEYVNDLAPKIKKAVIVGGGLIGIELAEMLHSKGKEVVFLVRESSFWNNVLSENEAEIINKQILDHGIDLRLSAELDEIIGQSKEVAQVKTKSGELIDCQYVGLTVGVSPNIEFLKDSGIETKRGVMVNRMLQTNFENIYAIGDCAEQKEALPNRRPIEAVWYTGKIMGEALAKTLNGKPTEYAPGHWFNSAKFFDIEYQVYGDMPAVTPEGQTEFFWKNKENNKSIRILFETENRKFIGINTLGIRLRHAFFNEVLDNEQTVDYVLDNLTKANFDPEFYKRYEKEIQSAFNK</sequence>
<evidence type="ECO:0000313" key="6">
    <source>
        <dbReference type="EMBL" id="MFC3809730.1"/>
    </source>
</evidence>
<evidence type="ECO:0000256" key="2">
    <source>
        <dbReference type="ARBA" id="ARBA00006442"/>
    </source>
</evidence>
<protein>
    <submittedName>
        <fullName evidence="6">NAD(P)/FAD-dependent oxidoreductase</fullName>
    </submittedName>
</protein>
<comment type="similarity">
    <text evidence="2">Belongs to the FAD-dependent oxidoreductase family.</text>
</comment>
<proteinExistence type="inferred from homology"/>
<dbReference type="InterPro" id="IPR036188">
    <property type="entry name" value="FAD/NAD-bd_sf"/>
</dbReference>
<dbReference type="RefSeq" id="WP_379835162.1">
    <property type="nucleotide sequence ID" value="NZ_JBHRYQ010000001.1"/>
</dbReference>